<organism evidence="2 3">
    <name type="scientific">Xylaria multiplex</name>
    <dbReference type="NCBI Taxonomy" id="323545"/>
    <lineage>
        <taxon>Eukaryota</taxon>
        <taxon>Fungi</taxon>
        <taxon>Dikarya</taxon>
        <taxon>Ascomycota</taxon>
        <taxon>Pezizomycotina</taxon>
        <taxon>Sordariomycetes</taxon>
        <taxon>Xylariomycetidae</taxon>
        <taxon>Xylariales</taxon>
        <taxon>Xylariaceae</taxon>
        <taxon>Xylaria</taxon>
    </lineage>
</organism>
<proteinExistence type="predicted"/>
<dbReference type="AlphaFoldDB" id="A0A7C8MWY8"/>
<protein>
    <submittedName>
        <fullName evidence="2">Uncharacterized protein</fullName>
    </submittedName>
</protein>
<accession>A0A7C8MWY8</accession>
<dbReference type="EMBL" id="WUBL01000023">
    <property type="protein sequence ID" value="KAF2970467.1"/>
    <property type="molecule type" value="Genomic_DNA"/>
</dbReference>
<dbReference type="OrthoDB" id="5073671at2759"/>
<name>A0A7C8MWY8_9PEZI</name>
<feature type="compositionally biased region" description="Acidic residues" evidence="1">
    <location>
        <begin position="313"/>
        <end position="340"/>
    </location>
</feature>
<evidence type="ECO:0000313" key="3">
    <source>
        <dbReference type="Proteomes" id="UP000481858"/>
    </source>
</evidence>
<evidence type="ECO:0000313" key="2">
    <source>
        <dbReference type="EMBL" id="KAF2970467.1"/>
    </source>
</evidence>
<feature type="region of interest" description="Disordered" evidence="1">
    <location>
        <begin position="38"/>
        <end position="63"/>
    </location>
</feature>
<evidence type="ECO:0000256" key="1">
    <source>
        <dbReference type="SAM" id="MobiDB-lite"/>
    </source>
</evidence>
<feature type="region of interest" description="Disordered" evidence="1">
    <location>
        <begin position="306"/>
        <end position="358"/>
    </location>
</feature>
<reference evidence="2 3" key="1">
    <citation type="submission" date="2019-12" db="EMBL/GenBank/DDBJ databases">
        <title>Draft genome sequence of the ascomycete Xylaria multiplex DSM 110363.</title>
        <authorList>
            <person name="Buettner E."/>
            <person name="Kellner H."/>
        </authorList>
    </citation>
    <scope>NUCLEOTIDE SEQUENCE [LARGE SCALE GENOMIC DNA]</scope>
    <source>
        <strain evidence="2 3">DSM 110363</strain>
    </source>
</reference>
<gene>
    <name evidence="2" type="ORF">GQX73_g3165</name>
</gene>
<keyword evidence="3" id="KW-1185">Reference proteome</keyword>
<dbReference type="Proteomes" id="UP000481858">
    <property type="component" value="Unassembled WGS sequence"/>
</dbReference>
<sequence length="358" mass="38897">MKSLTCPMNTFQQHTVPKAPTRREKRYTRIMAVHEYEDPPPSYAEATGANQDSGITRRHTATGTSGTALNPLYFRRRSAATLFPPAFSLYIIGPRQYMIGESQLSPLYAVSTHSSLSPKPDVVIHNDISQDCPPLATIEHEPFSRSASITLPARAGARVPVASEPLESAGAFARIMSFSIETGASGRSRESFEWRHSSGVEVEALGGRHSGWKLVRVSAPPIRVGKKHHHHNNNSALGHSSDGKEIVAVWAGANMSVSKILRFRFLGSGADGSLGERWAVMAVATALAIWNRDRRSRSGGSTFRDCIGAFGDGSDDERSDGESDGDGEDGGEDEDGEDGDESRRQTQVLKACHQNWLP</sequence>
<dbReference type="InParanoid" id="A0A7C8MWY8"/>
<comment type="caution">
    <text evidence="2">The sequence shown here is derived from an EMBL/GenBank/DDBJ whole genome shotgun (WGS) entry which is preliminary data.</text>
</comment>